<gene>
    <name evidence="1" type="ORF">PAPOLLO_LOCUS18309</name>
</gene>
<dbReference type="Proteomes" id="UP000691718">
    <property type="component" value="Unassembled WGS sequence"/>
</dbReference>
<name>A0A8S3XK15_PARAO</name>
<protein>
    <submittedName>
        <fullName evidence="1">(apollo) hypothetical protein</fullName>
    </submittedName>
</protein>
<evidence type="ECO:0000313" key="2">
    <source>
        <dbReference type="Proteomes" id="UP000691718"/>
    </source>
</evidence>
<reference evidence="1" key="1">
    <citation type="submission" date="2021-04" db="EMBL/GenBank/DDBJ databases">
        <authorList>
            <person name="Tunstrom K."/>
        </authorList>
    </citation>
    <scope>NUCLEOTIDE SEQUENCE</scope>
</reference>
<accession>A0A8S3XK15</accession>
<proteinExistence type="predicted"/>
<dbReference type="EMBL" id="CAJQZP010001172">
    <property type="protein sequence ID" value="CAG5025168.1"/>
    <property type="molecule type" value="Genomic_DNA"/>
</dbReference>
<comment type="caution">
    <text evidence="1">The sequence shown here is derived from an EMBL/GenBank/DDBJ whole genome shotgun (WGS) entry which is preliminary data.</text>
</comment>
<sequence length="153" mass="17767">MPFQYKPQGTTHRRKFTKRDLEQATSISEIQGGASIRKTAIKYEIDRTTLRRYHVCGEATLNKIEEKGGQYKSSQIFDNREKQLVKYLLIYSKIHYGLTRKQSMQLAFDYALANNKKIPQSWTNNDSAGKDWFRGFLARNPEISLRTPEATSL</sequence>
<organism evidence="1 2">
    <name type="scientific">Parnassius apollo</name>
    <name type="common">Apollo butterfly</name>
    <name type="synonym">Papilio apollo</name>
    <dbReference type="NCBI Taxonomy" id="110799"/>
    <lineage>
        <taxon>Eukaryota</taxon>
        <taxon>Metazoa</taxon>
        <taxon>Ecdysozoa</taxon>
        <taxon>Arthropoda</taxon>
        <taxon>Hexapoda</taxon>
        <taxon>Insecta</taxon>
        <taxon>Pterygota</taxon>
        <taxon>Neoptera</taxon>
        <taxon>Endopterygota</taxon>
        <taxon>Lepidoptera</taxon>
        <taxon>Glossata</taxon>
        <taxon>Ditrysia</taxon>
        <taxon>Papilionoidea</taxon>
        <taxon>Papilionidae</taxon>
        <taxon>Parnassiinae</taxon>
        <taxon>Parnassini</taxon>
        <taxon>Parnassius</taxon>
        <taxon>Parnassius</taxon>
    </lineage>
</organism>
<evidence type="ECO:0000313" key="1">
    <source>
        <dbReference type="EMBL" id="CAG5025168.1"/>
    </source>
</evidence>
<dbReference type="AlphaFoldDB" id="A0A8S3XK15"/>
<keyword evidence="2" id="KW-1185">Reference proteome</keyword>
<dbReference type="OrthoDB" id="4327074at2759"/>